<protein>
    <submittedName>
        <fullName evidence="1">Uncharacterized protein</fullName>
    </submittedName>
</protein>
<comment type="caution">
    <text evidence="1">The sequence shown here is derived from an EMBL/GenBank/DDBJ whole genome shotgun (WGS) entry which is preliminary data.</text>
</comment>
<accession>A0A371HTX0</accession>
<evidence type="ECO:0000313" key="2">
    <source>
        <dbReference type="Proteomes" id="UP000257109"/>
    </source>
</evidence>
<keyword evidence="2" id="KW-1185">Reference proteome</keyword>
<sequence>MRHIVKDLSCLYNVTALGIHVNKCIEDKPIIGKARTNDVAMHLFPKLNRPNSRTNFENPREGDGLGYRDEWLASGSRVDSDALFNRSFKVCDHSFKCLQFCLGMRSVMDKEWG</sequence>
<feature type="non-terminal residue" evidence="1">
    <location>
        <position position="1"/>
    </location>
</feature>
<dbReference type="Proteomes" id="UP000257109">
    <property type="component" value="Unassembled WGS sequence"/>
</dbReference>
<evidence type="ECO:0000313" key="1">
    <source>
        <dbReference type="EMBL" id="RDY06236.1"/>
    </source>
</evidence>
<reference evidence="1" key="1">
    <citation type="submission" date="2018-05" db="EMBL/GenBank/DDBJ databases">
        <title>Draft genome of Mucuna pruriens seed.</title>
        <authorList>
            <person name="Nnadi N.E."/>
            <person name="Vos R."/>
            <person name="Hasami M.H."/>
            <person name="Devisetty U.K."/>
            <person name="Aguiy J.C."/>
        </authorList>
    </citation>
    <scope>NUCLEOTIDE SEQUENCE [LARGE SCALE GENOMIC DNA]</scope>
    <source>
        <strain evidence="1">JCA_2017</strain>
    </source>
</reference>
<organism evidence="1 2">
    <name type="scientific">Mucuna pruriens</name>
    <name type="common">Velvet bean</name>
    <name type="synonym">Dolichos pruriens</name>
    <dbReference type="NCBI Taxonomy" id="157652"/>
    <lineage>
        <taxon>Eukaryota</taxon>
        <taxon>Viridiplantae</taxon>
        <taxon>Streptophyta</taxon>
        <taxon>Embryophyta</taxon>
        <taxon>Tracheophyta</taxon>
        <taxon>Spermatophyta</taxon>
        <taxon>Magnoliopsida</taxon>
        <taxon>eudicotyledons</taxon>
        <taxon>Gunneridae</taxon>
        <taxon>Pentapetalae</taxon>
        <taxon>rosids</taxon>
        <taxon>fabids</taxon>
        <taxon>Fabales</taxon>
        <taxon>Fabaceae</taxon>
        <taxon>Papilionoideae</taxon>
        <taxon>50 kb inversion clade</taxon>
        <taxon>NPAAA clade</taxon>
        <taxon>indigoferoid/millettioid clade</taxon>
        <taxon>Phaseoleae</taxon>
        <taxon>Mucuna</taxon>
    </lineage>
</organism>
<name>A0A371HTX0_MUCPR</name>
<dbReference type="AlphaFoldDB" id="A0A371HTX0"/>
<dbReference type="EMBL" id="QJKJ01001720">
    <property type="protein sequence ID" value="RDY06236.1"/>
    <property type="molecule type" value="Genomic_DNA"/>
</dbReference>
<proteinExistence type="predicted"/>
<gene>
    <name evidence="1" type="ORF">CR513_09807</name>
</gene>